<evidence type="ECO:0008006" key="3">
    <source>
        <dbReference type="Google" id="ProtNLM"/>
    </source>
</evidence>
<dbReference type="AlphaFoldDB" id="A0A0K1EL00"/>
<dbReference type="EMBL" id="CP012159">
    <property type="protein sequence ID" value="AKT41332.1"/>
    <property type="molecule type" value="Genomic_DNA"/>
</dbReference>
<evidence type="ECO:0000313" key="2">
    <source>
        <dbReference type="Proteomes" id="UP000067626"/>
    </source>
</evidence>
<gene>
    <name evidence="1" type="ORF">CMC5_055310</name>
</gene>
<protein>
    <recommendedName>
        <fullName evidence="3">Exo-alpha-sialidase</fullName>
    </recommendedName>
</protein>
<dbReference type="Proteomes" id="UP000067626">
    <property type="component" value="Chromosome"/>
</dbReference>
<dbReference type="KEGG" id="ccro:CMC5_055310"/>
<dbReference type="STRING" id="52.CMC5_055310"/>
<dbReference type="Gene3D" id="2.120.10.70">
    <property type="entry name" value="Fucose-specific lectin"/>
    <property type="match status" value="1"/>
</dbReference>
<dbReference type="SUPFAM" id="SSF89372">
    <property type="entry name" value="Fucose-specific lectin"/>
    <property type="match status" value="1"/>
</dbReference>
<sequence>MLRRLADDVRLLRHKETLTTQYGDKPPWPLEVQTVKLPAGREALLILGPPEAREPLVLVLEADGGRAWTKEMPLVGVFPGVHEMAILSAAEGGVALAFCDPEGKLAALRHWDADGGIVADYEVVDAGGCAALSAAHWPGHGMVLAVAGEEGARTQIIDRQGGRAWGRAGVFLPWQSMTGAPVSIAPDGDGLVLLQVGALHGTSSSVLLAMRYDGRGSAAWGAPHRVGPAPAQKAARVVATSAGGGVVRVQTGGRSVVISADGNVSPLAR</sequence>
<organism evidence="1 2">
    <name type="scientific">Chondromyces crocatus</name>
    <dbReference type="NCBI Taxonomy" id="52"/>
    <lineage>
        <taxon>Bacteria</taxon>
        <taxon>Pseudomonadati</taxon>
        <taxon>Myxococcota</taxon>
        <taxon>Polyangia</taxon>
        <taxon>Polyangiales</taxon>
        <taxon>Polyangiaceae</taxon>
        <taxon>Chondromyces</taxon>
    </lineage>
</organism>
<proteinExistence type="predicted"/>
<evidence type="ECO:0000313" key="1">
    <source>
        <dbReference type="EMBL" id="AKT41332.1"/>
    </source>
</evidence>
<reference evidence="1 2" key="1">
    <citation type="submission" date="2015-07" db="EMBL/GenBank/DDBJ databases">
        <title>Genome analysis of myxobacterium Chondromyces crocatus Cm c5 reveals a high potential for natural compound synthesis and the genetic basis for the loss of fruiting body formation.</title>
        <authorList>
            <person name="Zaburannyi N."/>
            <person name="Bunk B."/>
            <person name="Maier J."/>
            <person name="Overmann J."/>
            <person name="Mueller R."/>
        </authorList>
    </citation>
    <scope>NUCLEOTIDE SEQUENCE [LARGE SCALE GENOMIC DNA]</scope>
    <source>
        <strain evidence="1 2">Cm c5</strain>
    </source>
</reference>
<name>A0A0K1EL00_CHOCO</name>
<keyword evidence="2" id="KW-1185">Reference proteome</keyword>
<accession>A0A0K1EL00</accession>